<feature type="transmembrane region" description="Helical" evidence="6">
    <location>
        <begin position="63"/>
        <end position="88"/>
    </location>
</feature>
<keyword evidence="8" id="KW-1185">Reference proteome</keyword>
<feature type="transmembrane region" description="Helical" evidence="6">
    <location>
        <begin position="26"/>
        <end position="42"/>
    </location>
</feature>
<dbReference type="AlphaFoldDB" id="A0A0C2V3C1"/>
<dbReference type="EMBL" id="JXSL01000023">
    <property type="protein sequence ID" value="KIL99581.1"/>
    <property type="molecule type" value="Genomic_DNA"/>
</dbReference>
<feature type="transmembrane region" description="Helical" evidence="6">
    <location>
        <begin position="100"/>
        <end position="123"/>
    </location>
</feature>
<accession>A0A0C2V3C1</accession>
<comment type="caution">
    <text evidence="7">The sequence shown here is derived from an EMBL/GenBank/DDBJ whole genome shotgun (WGS) entry which is preliminary data.</text>
</comment>
<name>A0A0C2V3C1_PARME</name>
<evidence type="ECO:0000256" key="6">
    <source>
        <dbReference type="SAM" id="Phobius"/>
    </source>
</evidence>
<feature type="transmembrane region" description="Helical" evidence="6">
    <location>
        <begin position="135"/>
        <end position="158"/>
    </location>
</feature>
<keyword evidence="5 6" id="KW-0472">Membrane</keyword>
<keyword evidence="4 6" id="KW-1133">Transmembrane helix</keyword>
<dbReference type="InterPro" id="IPR050833">
    <property type="entry name" value="Poly_Biosynth_Transport"/>
</dbReference>
<evidence type="ECO:0000256" key="3">
    <source>
        <dbReference type="ARBA" id="ARBA00022692"/>
    </source>
</evidence>
<sequence>MFIRLAIAFVALRLFGQGINAALSAWTFGLIFELAISALALRDVMRVPAAPLPAGIFRRMVRFAIPALASTTMFIFMWNVDIILARLYCSPYDSGLYANAAIIGHIALFLPAALVNVLLPHVAKAHKEGLSGGGALAASLALCVVLSGGFCLLCLIWSEEIISLLFGAKFIPAAPILQLLSPAMALLSLCNVLINFSMARNRFSFIKVLALGAGLVPALVYAFHADGRTIALIMLGVSALILAGITLTLTIEERKQA</sequence>
<evidence type="ECO:0000256" key="1">
    <source>
        <dbReference type="ARBA" id="ARBA00004651"/>
    </source>
</evidence>
<evidence type="ECO:0000256" key="4">
    <source>
        <dbReference type="ARBA" id="ARBA00022989"/>
    </source>
</evidence>
<protein>
    <submittedName>
        <fullName evidence="7">Capsular polysaccharide biosynthesis protein</fullName>
    </submittedName>
</protein>
<organism evidence="7 8">
    <name type="scientific">Paramagnetospirillum magnetotacticum MS-1</name>
    <dbReference type="NCBI Taxonomy" id="272627"/>
    <lineage>
        <taxon>Bacteria</taxon>
        <taxon>Pseudomonadati</taxon>
        <taxon>Pseudomonadota</taxon>
        <taxon>Alphaproteobacteria</taxon>
        <taxon>Rhodospirillales</taxon>
        <taxon>Magnetospirillaceae</taxon>
        <taxon>Paramagnetospirillum</taxon>
    </lineage>
</organism>
<reference evidence="7 8" key="1">
    <citation type="submission" date="2015-01" db="EMBL/GenBank/DDBJ databases">
        <title>Genome Sequence of Magnetospirillum magnetotacticum Strain MS-1.</title>
        <authorList>
            <person name="Marinov G.K."/>
            <person name="Smalley M.D."/>
            <person name="DeSalvo G."/>
        </authorList>
    </citation>
    <scope>NUCLEOTIDE SEQUENCE [LARGE SCALE GENOMIC DNA]</scope>
    <source>
        <strain evidence="7 8">MS-1</strain>
    </source>
</reference>
<evidence type="ECO:0000256" key="5">
    <source>
        <dbReference type="ARBA" id="ARBA00023136"/>
    </source>
</evidence>
<evidence type="ECO:0000313" key="7">
    <source>
        <dbReference type="EMBL" id="KIL99581.1"/>
    </source>
</evidence>
<dbReference type="STRING" id="272627.CCC_04097"/>
<dbReference type="GO" id="GO:0005886">
    <property type="term" value="C:plasma membrane"/>
    <property type="evidence" value="ECO:0007669"/>
    <property type="project" value="UniProtKB-SubCell"/>
</dbReference>
<evidence type="ECO:0000313" key="8">
    <source>
        <dbReference type="Proteomes" id="UP000031971"/>
    </source>
</evidence>
<comment type="subcellular location">
    <subcellularLocation>
        <location evidence="1">Cell membrane</location>
        <topology evidence="1">Multi-pass membrane protein</topology>
    </subcellularLocation>
</comment>
<evidence type="ECO:0000256" key="2">
    <source>
        <dbReference type="ARBA" id="ARBA00022475"/>
    </source>
</evidence>
<gene>
    <name evidence="7" type="ORF">CCC_04097</name>
</gene>
<proteinExistence type="predicted"/>
<feature type="transmembrane region" description="Helical" evidence="6">
    <location>
        <begin position="230"/>
        <end position="251"/>
    </location>
</feature>
<dbReference type="PANTHER" id="PTHR30250:SF11">
    <property type="entry name" value="O-ANTIGEN TRANSPORTER-RELATED"/>
    <property type="match status" value="1"/>
</dbReference>
<keyword evidence="3 6" id="KW-0812">Transmembrane</keyword>
<keyword evidence="2" id="KW-1003">Cell membrane</keyword>
<feature type="transmembrane region" description="Helical" evidence="6">
    <location>
        <begin position="170"/>
        <end position="193"/>
    </location>
</feature>
<dbReference type="Pfam" id="PF13440">
    <property type="entry name" value="Polysacc_synt_3"/>
    <property type="match status" value="1"/>
</dbReference>
<dbReference type="PANTHER" id="PTHR30250">
    <property type="entry name" value="PST FAMILY PREDICTED COLANIC ACID TRANSPORTER"/>
    <property type="match status" value="1"/>
</dbReference>
<feature type="transmembrane region" description="Helical" evidence="6">
    <location>
        <begin position="205"/>
        <end position="224"/>
    </location>
</feature>
<dbReference type="Proteomes" id="UP000031971">
    <property type="component" value="Unassembled WGS sequence"/>
</dbReference>